<evidence type="ECO:0000256" key="1">
    <source>
        <dbReference type="SAM" id="MobiDB-lite"/>
    </source>
</evidence>
<reference evidence="3 4" key="1">
    <citation type="journal article" date="2012" name="Stand. Genomic Sci.">
        <title>Genome sequence of the soil bacterium Saccharomonospora azurea type strain (NA-128(T)).</title>
        <authorList>
            <person name="Klenk H.P."/>
            <person name="Held B."/>
            <person name="Lucas S."/>
            <person name="Lapidus A."/>
            <person name="Copeland A."/>
            <person name="Hammon N."/>
            <person name="Pitluck S."/>
            <person name="Goodwin L.A."/>
            <person name="Han C."/>
            <person name="Tapia R."/>
            <person name="Brambilla E.M."/>
            <person name="Potter G."/>
            <person name="Land M."/>
            <person name="Ivanova N."/>
            <person name="Rohde M."/>
            <person name="Goker M."/>
            <person name="Detter J.C."/>
            <person name="Kyrpides N.C."/>
            <person name="Woyke T."/>
        </authorList>
    </citation>
    <scope>NUCLEOTIDE SEQUENCE [LARGE SCALE GENOMIC DNA]</scope>
    <source>
        <strain evidence="3 4">NA-128</strain>
    </source>
</reference>
<dbReference type="RefSeq" id="WP_005445227.1">
    <property type="nucleotide sequence ID" value="NZ_CM001466.1"/>
</dbReference>
<feature type="transmembrane region" description="Helical" evidence="2">
    <location>
        <begin position="32"/>
        <end position="52"/>
    </location>
</feature>
<keyword evidence="2" id="KW-0472">Membrane</keyword>
<keyword evidence="2" id="KW-0812">Transmembrane</keyword>
<evidence type="ECO:0000313" key="4">
    <source>
        <dbReference type="Proteomes" id="UP000004705"/>
    </source>
</evidence>
<organism evidence="3 4">
    <name type="scientific">Saccharomonospora azurea NA-128</name>
    <dbReference type="NCBI Taxonomy" id="882081"/>
    <lineage>
        <taxon>Bacteria</taxon>
        <taxon>Bacillati</taxon>
        <taxon>Actinomycetota</taxon>
        <taxon>Actinomycetes</taxon>
        <taxon>Pseudonocardiales</taxon>
        <taxon>Pseudonocardiaceae</taxon>
        <taxon>Saccharomonospora</taxon>
    </lineage>
</organism>
<protein>
    <submittedName>
        <fullName evidence="3">Uncharacterized protein</fullName>
    </submittedName>
</protein>
<keyword evidence="4" id="KW-1185">Reference proteome</keyword>
<dbReference type="AlphaFoldDB" id="H8G616"/>
<dbReference type="HOGENOM" id="CLU_084681_0_0_11"/>
<dbReference type="EMBL" id="CM001466">
    <property type="protein sequence ID" value="EHY91293.1"/>
    <property type="molecule type" value="Genomic_DNA"/>
</dbReference>
<name>H8G616_9PSEU</name>
<dbReference type="Proteomes" id="UP000004705">
    <property type="component" value="Chromosome"/>
</dbReference>
<keyword evidence="2" id="KW-1133">Transmembrane helix</keyword>
<dbReference type="OrthoDB" id="3692129at2"/>
<evidence type="ECO:0000313" key="3">
    <source>
        <dbReference type="EMBL" id="EHY91293.1"/>
    </source>
</evidence>
<feature type="region of interest" description="Disordered" evidence="1">
    <location>
        <begin position="1"/>
        <end position="26"/>
    </location>
</feature>
<evidence type="ECO:0000256" key="2">
    <source>
        <dbReference type="SAM" id="Phobius"/>
    </source>
</evidence>
<sequence length="222" mass="22615">MTDTAQLPAVGADGEPGGGPAPARRPGGPTPLVLVAVLAGVAVVAGLVWGLVRAGGGGGVVGTPEAAVPSSNPLTDGTFSYEVVSGPLETTDCSGNSYGDMIEWFSQHPCEKVIRGLYTVQQDEARALVSVVLVVMPDAAQAQQLKAVTDTTGTGNVNDLVRDGTATLPRAPVVANGKYHSEADGQQVTIVETNFFGEHSDDELLAEIAGDAARLSEHLTAG</sequence>
<gene>
    <name evidence="3" type="ORF">SacazDRAFT_04456</name>
</gene>
<proteinExistence type="predicted"/>
<accession>H8G616</accession>